<proteinExistence type="predicted"/>
<dbReference type="AlphaFoldDB" id="A0A0F9NQG8"/>
<dbReference type="EMBL" id="LAZR01003266">
    <property type="protein sequence ID" value="KKN20169.1"/>
    <property type="molecule type" value="Genomic_DNA"/>
</dbReference>
<evidence type="ECO:0000313" key="1">
    <source>
        <dbReference type="EMBL" id="KKN20169.1"/>
    </source>
</evidence>
<accession>A0A0F9NQG8</accession>
<protein>
    <submittedName>
        <fullName evidence="1">Uncharacterized protein</fullName>
    </submittedName>
</protein>
<name>A0A0F9NQG8_9ZZZZ</name>
<gene>
    <name evidence="1" type="ORF">LCGC14_0938280</name>
</gene>
<sequence length="263" mass="28585">MPLPLGLILAPQLLKTAIGGLQTFMGKERGDKLERPVRGTSTAVEEGVARSRFMAQGEDPQVQFIRDQALTTQAGTVSQIQKAGGTSSTTMAAALGAQKQANRTNLQAGQMGQQFKLSANVQYLQQLQGLAKEHQMNFEWNQAQKFQEEADAARSLTEAGLQNMMTGVTEIAGGSFAHTALKDDPSQSPFWNQKQGYMGTVEQYEAKQAAAMAKYKAQIAPKQPGAVSNPMHGKFGEGMNTEGYMNPWMPELSKLLAMPQQPY</sequence>
<organism evidence="1">
    <name type="scientific">marine sediment metagenome</name>
    <dbReference type="NCBI Taxonomy" id="412755"/>
    <lineage>
        <taxon>unclassified sequences</taxon>
        <taxon>metagenomes</taxon>
        <taxon>ecological metagenomes</taxon>
    </lineage>
</organism>
<reference evidence="1" key="1">
    <citation type="journal article" date="2015" name="Nature">
        <title>Complex archaea that bridge the gap between prokaryotes and eukaryotes.</title>
        <authorList>
            <person name="Spang A."/>
            <person name="Saw J.H."/>
            <person name="Jorgensen S.L."/>
            <person name="Zaremba-Niedzwiedzka K."/>
            <person name="Martijn J."/>
            <person name="Lind A.E."/>
            <person name="van Eijk R."/>
            <person name="Schleper C."/>
            <person name="Guy L."/>
            <person name="Ettema T.J."/>
        </authorList>
    </citation>
    <scope>NUCLEOTIDE SEQUENCE</scope>
</reference>
<comment type="caution">
    <text evidence="1">The sequence shown here is derived from an EMBL/GenBank/DDBJ whole genome shotgun (WGS) entry which is preliminary data.</text>
</comment>